<feature type="signal peptide" evidence="1">
    <location>
        <begin position="1"/>
        <end position="26"/>
    </location>
</feature>
<evidence type="ECO:0000259" key="2">
    <source>
        <dbReference type="Pfam" id="PF20251"/>
    </source>
</evidence>
<accession>A0AA90V168</accession>
<sequence>MRLKPKLLNAIILGLTMFLSMQTAFAACKQSFAAQQKKVATISKKRVVKSKKRTYRKASARKYSHRELNAIMRILERKFLSEDKTPALRNVVGFGMGSNSIDVALRWNTKEKQLEFRRQIYNSPAIRFEGKLDPIIDNREGVSTYQGISLKAEKPSYPLSTTEIRFTITNHSGEEFVYGEAYSITAQGADGNWFVVPTDCSFTAIGHVLSDGQSGTITAHLFPDILPNKPGVYRFFYEDNIDGNKVLLMATFELRETKSENCRFYGVTL</sequence>
<proteinExistence type="predicted"/>
<evidence type="ECO:0000256" key="1">
    <source>
        <dbReference type="SAM" id="SignalP"/>
    </source>
</evidence>
<comment type="caution">
    <text evidence="3">The sequence shown here is derived from an EMBL/GenBank/DDBJ whole genome shotgun (WGS) entry which is preliminary data.</text>
</comment>
<reference evidence="4" key="1">
    <citation type="submission" date="2019-09" db="EMBL/GenBank/DDBJ databases">
        <title>Distinct polysaccharide growth profiles of human intestinal Prevotella copri isolates.</title>
        <authorList>
            <person name="Fehlner-Peach H."/>
            <person name="Magnabosco C."/>
            <person name="Raghavan V."/>
            <person name="Scher J.U."/>
            <person name="Tett A."/>
            <person name="Cox L.M."/>
            <person name="Gottsegen C."/>
            <person name="Watters A."/>
            <person name="Wiltshire- Gordon J.D."/>
            <person name="Segata N."/>
            <person name="Bonneau R."/>
            <person name="Littman D.R."/>
        </authorList>
    </citation>
    <scope>NUCLEOTIDE SEQUENCE [LARGE SCALE GENOMIC DNA]</scope>
    <source>
        <strain evidence="4">iAA108</strain>
    </source>
</reference>
<organism evidence="3 4">
    <name type="scientific">Segatella copri</name>
    <dbReference type="NCBI Taxonomy" id="165179"/>
    <lineage>
        <taxon>Bacteria</taxon>
        <taxon>Pseudomonadati</taxon>
        <taxon>Bacteroidota</taxon>
        <taxon>Bacteroidia</taxon>
        <taxon>Bacteroidales</taxon>
        <taxon>Prevotellaceae</taxon>
        <taxon>Segatella</taxon>
    </lineage>
</organism>
<feature type="chain" id="PRO_5041711690" description="Bacterial Ig-like domain-containing protein" evidence="1">
    <location>
        <begin position="27"/>
        <end position="269"/>
    </location>
</feature>
<evidence type="ECO:0000313" key="3">
    <source>
        <dbReference type="EMBL" id="MQN84462.1"/>
    </source>
</evidence>
<dbReference type="Pfam" id="PF20251">
    <property type="entry name" value="Big_14"/>
    <property type="match status" value="1"/>
</dbReference>
<dbReference type="RefSeq" id="WP_094379256.1">
    <property type="nucleotide sequence ID" value="NZ_JAHOEA010000087.1"/>
</dbReference>
<dbReference type="EMBL" id="VZCC01000081">
    <property type="protein sequence ID" value="MQN84462.1"/>
    <property type="molecule type" value="Genomic_DNA"/>
</dbReference>
<dbReference type="Proteomes" id="UP000421408">
    <property type="component" value="Unassembled WGS sequence"/>
</dbReference>
<evidence type="ECO:0000313" key="4">
    <source>
        <dbReference type="Proteomes" id="UP000421408"/>
    </source>
</evidence>
<feature type="domain" description="Bacterial Ig-like" evidence="2">
    <location>
        <begin position="146"/>
        <end position="236"/>
    </location>
</feature>
<keyword evidence="1" id="KW-0732">Signal</keyword>
<dbReference type="InterPro" id="IPR046878">
    <property type="entry name" value="Big_14"/>
</dbReference>
<name>A0AA90V168_9BACT</name>
<protein>
    <recommendedName>
        <fullName evidence="2">Bacterial Ig-like domain-containing protein</fullName>
    </recommendedName>
</protein>
<gene>
    <name evidence="3" type="ORF">F7D74_10885</name>
</gene>
<dbReference type="PROSITE" id="PS51257">
    <property type="entry name" value="PROKAR_LIPOPROTEIN"/>
    <property type="match status" value="1"/>
</dbReference>
<dbReference type="AlphaFoldDB" id="A0AA90V168"/>